<dbReference type="EMBL" id="JAPDNT010000001">
    <property type="protein sequence ID" value="MCW3473589.1"/>
    <property type="molecule type" value="Genomic_DNA"/>
</dbReference>
<gene>
    <name evidence="1" type="ORF">OL599_03275</name>
</gene>
<evidence type="ECO:0008006" key="3">
    <source>
        <dbReference type="Google" id="ProtNLM"/>
    </source>
</evidence>
<dbReference type="PANTHER" id="PTHR36978:SF4">
    <property type="entry name" value="P-LOOP CONTAINING NUCLEOSIDE TRIPHOSPHATE HYDROLASE PROTEIN"/>
    <property type="match status" value="1"/>
</dbReference>
<dbReference type="PANTHER" id="PTHR36978">
    <property type="entry name" value="P-LOOP CONTAINING NUCLEOTIDE TRIPHOSPHATE HYDROLASE"/>
    <property type="match status" value="1"/>
</dbReference>
<reference evidence="1" key="2">
    <citation type="submission" date="2022-10" db="EMBL/GenBank/DDBJ databases">
        <authorList>
            <person name="Trinh H.N."/>
        </authorList>
    </citation>
    <scope>NUCLEOTIDE SEQUENCE</scope>
    <source>
        <strain evidence="1">RN2-1</strain>
    </source>
</reference>
<accession>A0AA41YIE5</accession>
<dbReference type="InterPro" id="IPR040632">
    <property type="entry name" value="Sulfotransfer_4"/>
</dbReference>
<sequence>MSLSIIGAGFGRTGTLSLKQALERLGFGPCHHMEEVLKTPSQLPLWQAAVAGQAVDWDEVFAGYGAMVDWPGSHYWRQLAAAYPQARVILSVRPEESWWASYAKTIMALLEMRQDVPNPYVRGVLEMAHAIIAEQTFNAPPGDREAALSAYRQRTEDVKAAIPADRLLVFDVAEGWAPLCAFLGAAVPDAPFPRTNSADEFWELVRGAA</sequence>
<dbReference type="SUPFAM" id="SSF52540">
    <property type="entry name" value="P-loop containing nucleoside triphosphate hydrolases"/>
    <property type="match status" value="1"/>
</dbReference>
<protein>
    <recommendedName>
        <fullName evidence="3">Sulfotransferase family protein</fullName>
    </recommendedName>
</protein>
<name>A0AA41YIE5_9PROT</name>
<reference evidence="1" key="1">
    <citation type="submission" date="2022-09" db="EMBL/GenBank/DDBJ databases">
        <title>Rhodovastum sp. nov. RN2-1 isolated from soil in Seongnam, South Korea.</title>
        <authorList>
            <person name="Le N.T."/>
        </authorList>
    </citation>
    <scope>NUCLEOTIDE SEQUENCE</scope>
    <source>
        <strain evidence="1">RN2-1</strain>
    </source>
</reference>
<keyword evidence="2" id="KW-1185">Reference proteome</keyword>
<evidence type="ECO:0000313" key="1">
    <source>
        <dbReference type="EMBL" id="MCW3473589.1"/>
    </source>
</evidence>
<comment type="caution">
    <text evidence="1">The sequence shown here is derived from an EMBL/GenBank/DDBJ whole genome shotgun (WGS) entry which is preliminary data.</text>
</comment>
<dbReference type="Gene3D" id="3.40.50.300">
    <property type="entry name" value="P-loop containing nucleotide triphosphate hydrolases"/>
    <property type="match status" value="1"/>
</dbReference>
<evidence type="ECO:0000313" key="2">
    <source>
        <dbReference type="Proteomes" id="UP001165679"/>
    </source>
</evidence>
<dbReference type="RefSeq" id="WP_264712170.1">
    <property type="nucleotide sequence ID" value="NZ_JAPDNT010000001.1"/>
</dbReference>
<proteinExistence type="predicted"/>
<dbReference type="Proteomes" id="UP001165679">
    <property type="component" value="Unassembled WGS sequence"/>
</dbReference>
<dbReference type="AlphaFoldDB" id="A0AA41YIE5"/>
<dbReference type="Pfam" id="PF17784">
    <property type="entry name" value="Sulfotransfer_4"/>
    <property type="match status" value="1"/>
</dbReference>
<dbReference type="InterPro" id="IPR027417">
    <property type="entry name" value="P-loop_NTPase"/>
</dbReference>
<organism evidence="1 2">
    <name type="scientific">Limobrevibacterium gyesilva</name>
    <dbReference type="NCBI Taxonomy" id="2991712"/>
    <lineage>
        <taxon>Bacteria</taxon>
        <taxon>Pseudomonadati</taxon>
        <taxon>Pseudomonadota</taxon>
        <taxon>Alphaproteobacteria</taxon>
        <taxon>Acetobacterales</taxon>
        <taxon>Acetobacteraceae</taxon>
        <taxon>Limobrevibacterium</taxon>
    </lineage>
</organism>